<dbReference type="InterPro" id="IPR011006">
    <property type="entry name" value="CheY-like_superfamily"/>
</dbReference>
<feature type="domain" description="Histidine kinase" evidence="5">
    <location>
        <begin position="143"/>
        <end position="354"/>
    </location>
</feature>
<evidence type="ECO:0000259" key="6">
    <source>
        <dbReference type="PROSITE" id="PS50110"/>
    </source>
</evidence>
<dbReference type="SUPFAM" id="SSF52172">
    <property type="entry name" value="CheY-like"/>
    <property type="match status" value="1"/>
</dbReference>
<feature type="domain" description="Response regulatory" evidence="6">
    <location>
        <begin position="3"/>
        <end position="119"/>
    </location>
</feature>
<dbReference type="InterPro" id="IPR004358">
    <property type="entry name" value="Sig_transdc_His_kin-like_C"/>
</dbReference>
<keyword evidence="7" id="KW-0418">Kinase</keyword>
<dbReference type="InterPro" id="IPR036890">
    <property type="entry name" value="HATPase_C_sf"/>
</dbReference>
<dbReference type="InterPro" id="IPR005467">
    <property type="entry name" value="His_kinase_dom"/>
</dbReference>
<dbReference type="PANTHER" id="PTHR43547">
    <property type="entry name" value="TWO-COMPONENT HISTIDINE KINASE"/>
    <property type="match status" value="1"/>
</dbReference>
<dbReference type="PANTHER" id="PTHR43547:SF2">
    <property type="entry name" value="HYBRID SIGNAL TRANSDUCTION HISTIDINE KINASE C"/>
    <property type="match status" value="1"/>
</dbReference>
<dbReference type="Proteomes" id="UP000076023">
    <property type="component" value="Unassembled WGS sequence"/>
</dbReference>
<name>A0A146G9M5_TERSA</name>
<dbReference type="PRINTS" id="PR00344">
    <property type="entry name" value="BCTRLSENSOR"/>
</dbReference>
<dbReference type="InParanoid" id="A0A146G9M5"/>
<dbReference type="RefSeq" id="WP_075080004.1">
    <property type="nucleotide sequence ID" value="NZ_BDCO01000002.1"/>
</dbReference>
<dbReference type="Pfam" id="PF00072">
    <property type="entry name" value="Response_reg"/>
    <property type="match status" value="1"/>
</dbReference>
<gene>
    <name evidence="7" type="ORF">TSACC_22794</name>
</gene>
<dbReference type="InterPro" id="IPR003594">
    <property type="entry name" value="HATPase_dom"/>
</dbReference>
<dbReference type="InterPro" id="IPR003661">
    <property type="entry name" value="HisK_dim/P_dom"/>
</dbReference>
<dbReference type="SMART" id="SM00388">
    <property type="entry name" value="HisKA"/>
    <property type="match status" value="1"/>
</dbReference>
<dbReference type="EC" id="2.7.13.3" evidence="2"/>
<dbReference type="PROSITE" id="PS50110">
    <property type="entry name" value="RESPONSE_REGULATORY"/>
    <property type="match status" value="1"/>
</dbReference>
<dbReference type="PROSITE" id="PS50109">
    <property type="entry name" value="HIS_KIN"/>
    <property type="match status" value="1"/>
</dbReference>
<dbReference type="SMART" id="SM00448">
    <property type="entry name" value="REC"/>
    <property type="match status" value="1"/>
</dbReference>
<sequence>MALIYLVEDDEQLREYATLILSLHDHVVRSFAGGAEVLLACDSILPDLVLCDVRLPGLSGFQILERFRLLEAARHIPFIFISAHVEREQIRKGMNLGADDYLTKPFTESELVDVVRTRLALHDKRRRSIETHLAEMNARALRCLSHEIRTPLNGVMGGLELMQMDKPDAAPEELGIVATSAVRLERTLLRYLSFMEAASDSLPLRSQELVDVDTLVAEVASRIAESCSRLGDLVVHAGCKLHTFYARELSQAVEELVDNAFQFSAEGSEVQVIASASHQILSIEVRDLGIGMSDDDFAAIAPFRRFVNSYSDDMAMGVGLSIARKLVSKMQGELTLSRRNPHGVAARIELPAFPLGIPS</sequence>
<dbReference type="OrthoDB" id="9812260at2"/>
<dbReference type="CDD" id="cd00156">
    <property type="entry name" value="REC"/>
    <property type="match status" value="1"/>
</dbReference>
<evidence type="ECO:0000259" key="5">
    <source>
        <dbReference type="PROSITE" id="PS50109"/>
    </source>
</evidence>
<evidence type="ECO:0000256" key="2">
    <source>
        <dbReference type="ARBA" id="ARBA00012438"/>
    </source>
</evidence>
<feature type="modified residue" description="4-aspartylphosphate" evidence="4">
    <location>
        <position position="52"/>
    </location>
</feature>
<evidence type="ECO:0000256" key="3">
    <source>
        <dbReference type="ARBA" id="ARBA00022553"/>
    </source>
</evidence>
<organism evidence="7 8">
    <name type="scientific">Terrimicrobium sacchariphilum</name>
    <dbReference type="NCBI Taxonomy" id="690879"/>
    <lineage>
        <taxon>Bacteria</taxon>
        <taxon>Pseudomonadati</taxon>
        <taxon>Verrucomicrobiota</taxon>
        <taxon>Terrimicrobiia</taxon>
        <taxon>Terrimicrobiales</taxon>
        <taxon>Terrimicrobiaceae</taxon>
        <taxon>Terrimicrobium</taxon>
    </lineage>
</organism>
<dbReference type="Gene3D" id="3.40.50.2300">
    <property type="match status" value="1"/>
</dbReference>
<accession>A0A146G9M5</accession>
<dbReference type="Pfam" id="PF02518">
    <property type="entry name" value="HATPase_c"/>
    <property type="match status" value="1"/>
</dbReference>
<dbReference type="EMBL" id="BDCO01000002">
    <property type="protein sequence ID" value="GAT34369.1"/>
    <property type="molecule type" value="Genomic_DNA"/>
</dbReference>
<dbReference type="Gene3D" id="1.10.287.130">
    <property type="match status" value="1"/>
</dbReference>
<dbReference type="InterPro" id="IPR036097">
    <property type="entry name" value="HisK_dim/P_sf"/>
</dbReference>
<comment type="caution">
    <text evidence="7">The sequence shown here is derived from an EMBL/GenBank/DDBJ whole genome shotgun (WGS) entry which is preliminary data.</text>
</comment>
<dbReference type="InterPro" id="IPR001789">
    <property type="entry name" value="Sig_transdc_resp-reg_receiver"/>
</dbReference>
<keyword evidence="3 4" id="KW-0597">Phosphoprotein</keyword>
<dbReference type="SMART" id="SM00387">
    <property type="entry name" value="HATPase_c"/>
    <property type="match status" value="1"/>
</dbReference>
<dbReference type="STRING" id="690879.TSACC_22794"/>
<keyword evidence="7" id="KW-0808">Transferase</keyword>
<dbReference type="CDD" id="cd00082">
    <property type="entry name" value="HisKA"/>
    <property type="match status" value="1"/>
</dbReference>
<proteinExistence type="predicted"/>
<evidence type="ECO:0000256" key="1">
    <source>
        <dbReference type="ARBA" id="ARBA00000085"/>
    </source>
</evidence>
<reference evidence="8" key="1">
    <citation type="journal article" date="2017" name="Genome Announc.">
        <title>Draft Genome Sequence of Terrimicrobium sacchariphilum NM-5T, a Facultative Anaerobic Soil Bacterium of the Class Spartobacteria.</title>
        <authorList>
            <person name="Qiu Y.L."/>
            <person name="Tourlousse D.M."/>
            <person name="Matsuura N."/>
            <person name="Ohashi A."/>
            <person name="Sekiguchi Y."/>
        </authorList>
    </citation>
    <scope>NUCLEOTIDE SEQUENCE [LARGE SCALE GENOMIC DNA]</scope>
    <source>
        <strain evidence="8">NM-5</strain>
    </source>
</reference>
<evidence type="ECO:0000313" key="8">
    <source>
        <dbReference type="Proteomes" id="UP000076023"/>
    </source>
</evidence>
<dbReference type="AlphaFoldDB" id="A0A146G9M5"/>
<evidence type="ECO:0000256" key="4">
    <source>
        <dbReference type="PROSITE-ProRule" id="PRU00169"/>
    </source>
</evidence>
<keyword evidence="8" id="KW-1185">Reference proteome</keyword>
<comment type="catalytic activity">
    <reaction evidence="1">
        <text>ATP + protein L-histidine = ADP + protein N-phospho-L-histidine.</text>
        <dbReference type="EC" id="2.7.13.3"/>
    </reaction>
</comment>
<protein>
    <recommendedName>
        <fullName evidence="2">histidine kinase</fullName>
        <ecNumber evidence="2">2.7.13.3</ecNumber>
    </recommendedName>
</protein>
<dbReference type="Pfam" id="PF00512">
    <property type="entry name" value="HisKA"/>
    <property type="match status" value="1"/>
</dbReference>
<dbReference type="SUPFAM" id="SSF55874">
    <property type="entry name" value="ATPase domain of HSP90 chaperone/DNA topoisomerase II/histidine kinase"/>
    <property type="match status" value="1"/>
</dbReference>
<evidence type="ECO:0000313" key="7">
    <source>
        <dbReference type="EMBL" id="GAT34369.1"/>
    </source>
</evidence>
<dbReference type="GO" id="GO:0000155">
    <property type="term" value="F:phosphorelay sensor kinase activity"/>
    <property type="evidence" value="ECO:0007669"/>
    <property type="project" value="InterPro"/>
</dbReference>
<dbReference type="Gene3D" id="3.30.565.10">
    <property type="entry name" value="Histidine kinase-like ATPase, C-terminal domain"/>
    <property type="match status" value="1"/>
</dbReference>
<dbReference type="SUPFAM" id="SSF47384">
    <property type="entry name" value="Homodimeric domain of signal transducing histidine kinase"/>
    <property type="match status" value="1"/>
</dbReference>